<evidence type="ECO:0000256" key="1">
    <source>
        <dbReference type="SAM" id="Phobius"/>
    </source>
</evidence>
<dbReference type="PANTHER" id="PTHR42208">
    <property type="entry name" value="HEAVY METAL TRANSPORTER-RELATED"/>
    <property type="match status" value="1"/>
</dbReference>
<proteinExistence type="predicted"/>
<feature type="transmembrane region" description="Helical" evidence="1">
    <location>
        <begin position="195"/>
        <end position="218"/>
    </location>
</feature>
<dbReference type="InterPro" id="IPR039447">
    <property type="entry name" value="UreH-like_TM_dom"/>
</dbReference>
<reference evidence="3 4" key="1">
    <citation type="journal article" date="2018" name="ISME J.">
        <title>Endosymbiont genomes yield clues of tubeworm success.</title>
        <authorList>
            <person name="Li Y."/>
            <person name="Liles M.R."/>
            <person name="Halanych K.M."/>
        </authorList>
    </citation>
    <scope>NUCLEOTIDE SEQUENCE [LARGE SCALE GENOMIC DNA]</scope>
    <source>
        <strain evidence="3">A1462</strain>
    </source>
</reference>
<feature type="domain" description="Urease accessory protein UreH-like transmembrane" evidence="2">
    <location>
        <begin position="10"/>
        <end position="206"/>
    </location>
</feature>
<dbReference type="Pfam" id="PF13386">
    <property type="entry name" value="DsbD_2"/>
    <property type="match status" value="1"/>
</dbReference>
<keyword evidence="4" id="KW-1185">Reference proteome</keyword>
<name>A0A370DBJ0_9GAMM</name>
<gene>
    <name evidence="3" type="ORF">DIZ78_16030</name>
</gene>
<comment type="caution">
    <text evidence="3">The sequence shown here is derived from an EMBL/GenBank/DDBJ whole genome shotgun (WGS) entry which is preliminary data.</text>
</comment>
<dbReference type="AlphaFoldDB" id="A0A370DBJ0"/>
<feature type="transmembrane region" description="Helical" evidence="1">
    <location>
        <begin position="160"/>
        <end position="183"/>
    </location>
</feature>
<evidence type="ECO:0000313" key="4">
    <source>
        <dbReference type="Proteomes" id="UP000254771"/>
    </source>
</evidence>
<evidence type="ECO:0000259" key="2">
    <source>
        <dbReference type="Pfam" id="PF13386"/>
    </source>
</evidence>
<sequence length="224" mass="23341">MNSEFTLALAFATGIFGAFHCVGMCGGINGGFFIRYGNFPNLLPVLAFHGARIGVYTLLGVSGALLGQVVVQAGIVGKAQGVLMILAGILVVILGLNLLDLTGKKRIQQSRKVWFSGDDFINQKQSLPLIAGLFNGFVPCSLVFSVAIKAAASADPLKAGLLMLAFGAGTLPAMATVSLLGSFIGLKARGSLAKLAGVSVILLGLWTVYEGVTFYSIMRGLANW</sequence>
<keyword evidence="1" id="KW-1133">Transmembrane helix</keyword>
<feature type="transmembrane region" description="Helical" evidence="1">
    <location>
        <begin position="55"/>
        <end position="75"/>
    </location>
</feature>
<accession>A0A370DBJ0</accession>
<dbReference type="EMBL" id="QFXE01000021">
    <property type="protein sequence ID" value="RDH81950.1"/>
    <property type="molecule type" value="Genomic_DNA"/>
</dbReference>
<feature type="transmembrane region" description="Helical" evidence="1">
    <location>
        <begin position="129"/>
        <end position="148"/>
    </location>
</feature>
<keyword evidence="1" id="KW-0812">Transmembrane</keyword>
<feature type="transmembrane region" description="Helical" evidence="1">
    <location>
        <begin position="6"/>
        <end position="34"/>
    </location>
</feature>
<dbReference type="PANTHER" id="PTHR42208:SF1">
    <property type="entry name" value="HEAVY METAL TRANSPORTER"/>
    <property type="match status" value="1"/>
</dbReference>
<evidence type="ECO:0000313" key="3">
    <source>
        <dbReference type="EMBL" id="RDH81950.1"/>
    </source>
</evidence>
<keyword evidence="1" id="KW-0472">Membrane</keyword>
<protein>
    <submittedName>
        <fullName evidence="3">Sulfite exporter TauE/SafE family protein</fullName>
    </submittedName>
</protein>
<organism evidence="3 4">
    <name type="scientific">endosymbiont of Escarpia spicata</name>
    <dbReference type="NCBI Taxonomy" id="2200908"/>
    <lineage>
        <taxon>Bacteria</taxon>
        <taxon>Pseudomonadati</taxon>
        <taxon>Pseudomonadota</taxon>
        <taxon>Gammaproteobacteria</taxon>
        <taxon>sulfur-oxidizing symbionts</taxon>
    </lineage>
</organism>
<dbReference type="Proteomes" id="UP000254771">
    <property type="component" value="Unassembled WGS sequence"/>
</dbReference>
<feature type="transmembrane region" description="Helical" evidence="1">
    <location>
        <begin position="81"/>
        <end position="102"/>
    </location>
</feature>